<sequence length="260" mass="29408">MVNLWWIRMWATCSCRKWELSGIPCGHAISVIYYNRDKPENFLNDCYKVSTFLNTYRHTLNPTQDRQCWPKSNQGPMVPPDPMQKKRGRKTMLRREPGEETSGFKHGRVSKKGVSMKCSVCGAKGHNKRHHKVSQVIDGITGEQEHQQPVEATNPMDIVDPQVLQAHFEMVDSLVGANQQAGDIRQGQNVSEPLSQVQQIAKEPTNKNSTGSNARNHFLRSQGRQKDNEDRSKEGGLSRRKRNWVPPGTSTVGAAKHGRK</sequence>
<feature type="signal peptide" evidence="6">
    <location>
        <begin position="1"/>
        <end position="15"/>
    </location>
</feature>
<evidence type="ECO:0000256" key="6">
    <source>
        <dbReference type="SAM" id="SignalP"/>
    </source>
</evidence>
<dbReference type="PANTHER" id="PTHR31973:SF197">
    <property type="entry name" value="SWIM-TYPE DOMAIN-CONTAINING PROTEIN"/>
    <property type="match status" value="1"/>
</dbReference>
<keyword evidence="3" id="KW-0862">Zinc</keyword>
<evidence type="ECO:0000313" key="9">
    <source>
        <dbReference type="RefSeq" id="XP_039142310.1"/>
    </source>
</evidence>
<evidence type="ECO:0000256" key="2">
    <source>
        <dbReference type="ARBA" id="ARBA00022771"/>
    </source>
</evidence>
<accession>A0AB40CUQ4</accession>
<feature type="region of interest" description="Disordered" evidence="5">
    <location>
        <begin position="191"/>
        <end position="260"/>
    </location>
</feature>
<evidence type="ECO:0000256" key="5">
    <source>
        <dbReference type="SAM" id="MobiDB-lite"/>
    </source>
</evidence>
<feature type="compositionally biased region" description="Basic and acidic residues" evidence="5">
    <location>
        <begin position="224"/>
        <end position="237"/>
    </location>
</feature>
<dbReference type="Proteomes" id="UP001515500">
    <property type="component" value="Chromosome 16"/>
</dbReference>
<keyword evidence="1" id="KW-0479">Metal-binding</keyword>
<feature type="domain" description="SWIM-type" evidence="7">
    <location>
        <begin position="5"/>
        <end position="36"/>
    </location>
</feature>
<dbReference type="InterPro" id="IPR007527">
    <property type="entry name" value="Znf_SWIM"/>
</dbReference>
<dbReference type="AlphaFoldDB" id="A0AB40CUQ4"/>
<keyword evidence="8" id="KW-1185">Reference proteome</keyword>
<dbReference type="RefSeq" id="XP_039142310.1">
    <property type="nucleotide sequence ID" value="XM_039286376.1"/>
</dbReference>
<dbReference type="SMART" id="SM00575">
    <property type="entry name" value="ZnF_PMZ"/>
    <property type="match status" value="1"/>
</dbReference>
<evidence type="ECO:0000256" key="4">
    <source>
        <dbReference type="PROSITE-ProRule" id="PRU00325"/>
    </source>
</evidence>
<evidence type="ECO:0000256" key="1">
    <source>
        <dbReference type="ARBA" id="ARBA00022723"/>
    </source>
</evidence>
<dbReference type="PROSITE" id="PS50966">
    <property type="entry name" value="ZF_SWIM"/>
    <property type="match status" value="1"/>
</dbReference>
<dbReference type="Pfam" id="PF04434">
    <property type="entry name" value="SWIM"/>
    <property type="match status" value="1"/>
</dbReference>
<evidence type="ECO:0000259" key="7">
    <source>
        <dbReference type="PROSITE" id="PS50966"/>
    </source>
</evidence>
<gene>
    <name evidence="9" type="primary">LOC120279440</name>
</gene>
<name>A0AB40CUQ4_DIOCR</name>
<proteinExistence type="predicted"/>
<dbReference type="GO" id="GO:0008270">
    <property type="term" value="F:zinc ion binding"/>
    <property type="evidence" value="ECO:0007669"/>
    <property type="project" value="UniProtKB-KW"/>
</dbReference>
<dbReference type="GeneID" id="120279440"/>
<reference evidence="9" key="1">
    <citation type="submission" date="2025-08" db="UniProtKB">
        <authorList>
            <consortium name="RefSeq"/>
        </authorList>
    </citation>
    <scope>IDENTIFICATION</scope>
</reference>
<organism evidence="8 9">
    <name type="scientific">Dioscorea cayennensis subsp. rotundata</name>
    <name type="common">White Guinea yam</name>
    <name type="synonym">Dioscorea rotundata</name>
    <dbReference type="NCBI Taxonomy" id="55577"/>
    <lineage>
        <taxon>Eukaryota</taxon>
        <taxon>Viridiplantae</taxon>
        <taxon>Streptophyta</taxon>
        <taxon>Embryophyta</taxon>
        <taxon>Tracheophyta</taxon>
        <taxon>Spermatophyta</taxon>
        <taxon>Magnoliopsida</taxon>
        <taxon>Liliopsida</taxon>
        <taxon>Dioscoreales</taxon>
        <taxon>Dioscoreaceae</taxon>
        <taxon>Dioscorea</taxon>
    </lineage>
</organism>
<dbReference type="InterPro" id="IPR006564">
    <property type="entry name" value="Znf_PMZ"/>
</dbReference>
<keyword evidence="6" id="KW-0732">Signal</keyword>
<feature type="compositionally biased region" description="Polar residues" evidence="5">
    <location>
        <begin position="64"/>
        <end position="75"/>
    </location>
</feature>
<evidence type="ECO:0000313" key="8">
    <source>
        <dbReference type="Proteomes" id="UP001515500"/>
    </source>
</evidence>
<dbReference type="PANTHER" id="PTHR31973">
    <property type="entry name" value="POLYPROTEIN, PUTATIVE-RELATED"/>
    <property type="match status" value="1"/>
</dbReference>
<protein>
    <submittedName>
        <fullName evidence="9">Uncharacterized protein LOC120279440</fullName>
    </submittedName>
</protein>
<evidence type="ECO:0000256" key="3">
    <source>
        <dbReference type="ARBA" id="ARBA00022833"/>
    </source>
</evidence>
<feature type="chain" id="PRO_5044213559" evidence="6">
    <location>
        <begin position="16"/>
        <end position="260"/>
    </location>
</feature>
<feature type="compositionally biased region" description="Polar residues" evidence="5">
    <location>
        <begin position="206"/>
        <end position="215"/>
    </location>
</feature>
<keyword evidence="2 4" id="KW-0863">Zinc-finger</keyword>
<feature type="region of interest" description="Disordered" evidence="5">
    <location>
        <begin position="64"/>
        <end position="108"/>
    </location>
</feature>